<evidence type="ECO:0000313" key="3">
    <source>
        <dbReference type="Proteomes" id="UP000661163"/>
    </source>
</evidence>
<reference evidence="2 3" key="1">
    <citation type="submission" date="2019-12" db="EMBL/GenBank/DDBJ databases">
        <title>Rhizobium genotypes associated with high levels of biological nitrogen fixation by grain legumes in a temperate-maritime cropping system.</title>
        <authorList>
            <person name="Maluk M."/>
            <person name="Francesc Ferrando Molina F."/>
            <person name="Lopez Del Egido L."/>
            <person name="Lafos M."/>
            <person name="Langarica-Fuentes A."/>
            <person name="Gebre Yohannes G."/>
            <person name="Young M.W."/>
            <person name="Martin P."/>
            <person name="Gantlett R."/>
            <person name="Kenicer G."/>
            <person name="Hawes C."/>
            <person name="Begg G.S."/>
            <person name="Quilliam R.S."/>
            <person name="Squire G.R."/>
            <person name="Poole P.S."/>
            <person name="Young P.W."/>
            <person name="Iannetta P.M."/>
            <person name="James E.K."/>
        </authorList>
    </citation>
    <scope>NUCLEOTIDE SEQUENCE [LARGE SCALE GENOMIC DNA]</scope>
    <source>
        <strain evidence="2 3">JHI985</strain>
    </source>
</reference>
<evidence type="ECO:0000256" key="1">
    <source>
        <dbReference type="SAM" id="Coils"/>
    </source>
</evidence>
<sequence length="638" mass="73534">MTMFKPNLAIEEIRIYSKGRPVFAEKFHAGLNIIRGQNSSGKSTIMDFIFFGLGGDLLETQWRESALHCDAVILAARLNGHSVTLGRDVEPRASRPMRIFFGPIEEALSSAAEGWERYPFSRGSAESFSQVMFRHLGLPEVQYGESNTKITMNQILRLLYSDQLSAVDKIFRPQRFDDAITRQTVGDLLCGAYSNSYYNARIRRKDAEAELKEVITRIGFLIKTHGREGHPLTMAWLDAERERLEDDLTRLNQRIGELEEQIFKTQFDDRLTLNDQNETYERVVTLQSELGRLKEDLNEAELERLDSIDFIASLEKKLKELEQSHDVIAQMDAIAFEFCPSCFAPIEHDHVDGSCSLCKSAYDHSRTEQRVLKLINEYSRQRENSLIIQKSRDSIIVKLKAEIDATTEFWRQASRHYKVALRTPTTELRLELRQLNREAGYAYRQLEELASKKAIVTELAELSQTREVLEREIDQLRVIIESEERRNHLQKAKSAERIENEVLDFLKRDLERQSTFVSANRISFAFDGDRLAVNDESFFSASSMVYLRNSFLAGFMYAAANEATFLHPRFLLMDTVEDKGMEPDRSKNFQRLLYDKSKKAISEHQIIIATSMIAEELDNPSITVGAFYTHENRTLKLQ</sequence>
<organism evidence="2 3">
    <name type="scientific">Rhizobium ruizarguesonis</name>
    <dbReference type="NCBI Taxonomy" id="2081791"/>
    <lineage>
        <taxon>Bacteria</taxon>
        <taxon>Pseudomonadati</taxon>
        <taxon>Pseudomonadota</taxon>
        <taxon>Alphaproteobacteria</taxon>
        <taxon>Hyphomicrobiales</taxon>
        <taxon>Rhizobiaceae</taxon>
        <taxon>Rhizobium/Agrobacterium group</taxon>
        <taxon>Rhizobium</taxon>
    </lineage>
</organism>
<keyword evidence="1" id="KW-0175">Coiled coil</keyword>
<dbReference type="PANTHER" id="PTHR32114">
    <property type="entry name" value="ABC TRANSPORTER ABCH.3"/>
    <property type="match status" value="1"/>
</dbReference>
<dbReference type="InterPro" id="IPR027417">
    <property type="entry name" value="P-loop_NTPase"/>
</dbReference>
<comment type="caution">
    <text evidence="2">The sequence shown here is derived from an EMBL/GenBank/DDBJ whole genome shotgun (WGS) entry which is preliminary data.</text>
</comment>
<proteinExistence type="predicted"/>
<dbReference type="RefSeq" id="WP_130763582.1">
    <property type="nucleotide sequence ID" value="NZ_SIKW01000001.1"/>
</dbReference>
<dbReference type="PANTHER" id="PTHR32114:SF2">
    <property type="entry name" value="ABC TRANSPORTER ABCH.3"/>
    <property type="match status" value="1"/>
</dbReference>
<gene>
    <name evidence="2" type="ORF">GR217_12990</name>
</gene>
<dbReference type="Gene3D" id="3.40.50.300">
    <property type="entry name" value="P-loop containing nucleotide triphosphate hydrolases"/>
    <property type="match status" value="1"/>
</dbReference>
<accession>A0AAE5C0K0</accession>
<name>A0AAE5C0K0_9HYPH</name>
<protein>
    <submittedName>
        <fullName evidence="2">AAA family ATPase</fullName>
    </submittedName>
</protein>
<dbReference type="SUPFAM" id="SSF57997">
    <property type="entry name" value="Tropomyosin"/>
    <property type="match status" value="1"/>
</dbReference>
<dbReference type="AlphaFoldDB" id="A0AAE5C0K0"/>
<feature type="coiled-coil region" evidence="1">
    <location>
        <begin position="234"/>
        <end position="331"/>
    </location>
</feature>
<dbReference type="EMBL" id="WUFC01000009">
    <property type="protein sequence ID" value="NEI48613.1"/>
    <property type="molecule type" value="Genomic_DNA"/>
</dbReference>
<evidence type="ECO:0000313" key="2">
    <source>
        <dbReference type="EMBL" id="NEI48613.1"/>
    </source>
</evidence>
<feature type="coiled-coil region" evidence="1">
    <location>
        <begin position="452"/>
        <end position="486"/>
    </location>
</feature>
<dbReference type="Proteomes" id="UP000661163">
    <property type="component" value="Unassembled WGS sequence"/>
</dbReference>